<dbReference type="EMBL" id="PTJO01000001">
    <property type="protein sequence ID" value="RNE49849.1"/>
    <property type="molecule type" value="Genomic_DNA"/>
</dbReference>
<evidence type="ECO:0000313" key="3">
    <source>
        <dbReference type="Proteomes" id="UP000266975"/>
    </source>
</evidence>
<protein>
    <submittedName>
        <fullName evidence="2">(2Fe-2S)-binding protein</fullName>
    </submittedName>
</protein>
<dbReference type="OrthoDB" id="9796486at2"/>
<gene>
    <name evidence="2" type="ORF">C5L39_00270</name>
</gene>
<dbReference type="PROSITE" id="PS51085">
    <property type="entry name" value="2FE2S_FER_2"/>
    <property type="match status" value="1"/>
</dbReference>
<dbReference type="GO" id="GO:0051537">
    <property type="term" value="F:2 iron, 2 sulfur cluster binding"/>
    <property type="evidence" value="ECO:0007669"/>
    <property type="project" value="InterPro"/>
</dbReference>
<reference evidence="2 3" key="1">
    <citation type="submission" date="2018-02" db="EMBL/GenBank/DDBJ databases">
        <title>Corynebacterium alimpuense sp. nov., a marine obligate actinomycete isolated from sediments of Valparaiso bay, Chile.</title>
        <authorList>
            <person name="Claverias F."/>
            <person name="Gonzales-Siles L."/>
            <person name="Salva-Serra F."/>
            <person name="Inganaes E."/>
            <person name="Molin K."/>
            <person name="Cumsille A."/>
            <person name="Undabarrena A."/>
            <person name="Couve E."/>
            <person name="Moore E.R.B."/>
            <person name="Gomila M."/>
            <person name="Camara B."/>
        </authorList>
    </citation>
    <scope>NUCLEOTIDE SEQUENCE [LARGE SCALE GENOMIC DNA]</scope>
    <source>
        <strain evidence="2 3">CCUG 69366</strain>
    </source>
</reference>
<dbReference type="RefSeq" id="WP_123046894.1">
    <property type="nucleotide sequence ID" value="NZ_PTJO01000001.1"/>
</dbReference>
<organism evidence="2 3">
    <name type="scientific">Corynebacterium alimapuense</name>
    <dbReference type="NCBI Taxonomy" id="1576874"/>
    <lineage>
        <taxon>Bacteria</taxon>
        <taxon>Bacillati</taxon>
        <taxon>Actinomycetota</taxon>
        <taxon>Actinomycetes</taxon>
        <taxon>Mycobacteriales</taxon>
        <taxon>Corynebacteriaceae</taxon>
        <taxon>Corynebacterium</taxon>
    </lineage>
</organism>
<comment type="caution">
    <text evidence="2">The sequence shown here is derived from an EMBL/GenBank/DDBJ whole genome shotgun (WGS) entry which is preliminary data.</text>
</comment>
<evidence type="ECO:0000259" key="1">
    <source>
        <dbReference type="PROSITE" id="PS51085"/>
    </source>
</evidence>
<evidence type="ECO:0000313" key="2">
    <source>
        <dbReference type="EMBL" id="RNE49849.1"/>
    </source>
</evidence>
<dbReference type="Pfam" id="PF00111">
    <property type="entry name" value="Fer2"/>
    <property type="match status" value="1"/>
</dbReference>
<name>A0A3M8KAF7_9CORY</name>
<dbReference type="AlphaFoldDB" id="A0A3M8KAF7"/>
<feature type="domain" description="2Fe-2S ferredoxin-type" evidence="1">
    <location>
        <begin position="1"/>
        <end position="91"/>
    </location>
</feature>
<dbReference type="PROSITE" id="PS00197">
    <property type="entry name" value="2FE2S_FER_1"/>
    <property type="match status" value="1"/>
</dbReference>
<accession>A0A3M8KAF7</accession>
<dbReference type="CDD" id="cd00207">
    <property type="entry name" value="fer2"/>
    <property type="match status" value="1"/>
</dbReference>
<dbReference type="InterPro" id="IPR036010">
    <property type="entry name" value="2Fe-2S_ferredoxin-like_sf"/>
</dbReference>
<dbReference type="InterPro" id="IPR012675">
    <property type="entry name" value="Beta-grasp_dom_sf"/>
</dbReference>
<dbReference type="Proteomes" id="UP000266975">
    <property type="component" value="Unassembled WGS sequence"/>
</dbReference>
<sequence>MNNRADIDGTEYQFPWPEGETLLSAMLAESIPAHFSCTAGNCGTCQCTLTGGSSHMENNGSLSPYEINHENQTLACQTIRDEEGPYFVSYD</sequence>
<dbReference type="Gene3D" id="3.10.20.30">
    <property type="match status" value="1"/>
</dbReference>
<dbReference type="SUPFAM" id="SSF54292">
    <property type="entry name" value="2Fe-2S ferredoxin-like"/>
    <property type="match status" value="1"/>
</dbReference>
<dbReference type="InterPro" id="IPR001041">
    <property type="entry name" value="2Fe-2S_ferredoxin-type"/>
</dbReference>
<keyword evidence="3" id="KW-1185">Reference proteome</keyword>
<dbReference type="InterPro" id="IPR006058">
    <property type="entry name" value="2Fe2S_fd_BS"/>
</dbReference>
<proteinExistence type="predicted"/>